<proteinExistence type="inferred from homology"/>
<dbReference type="InterPro" id="IPR013189">
    <property type="entry name" value="Glyco_hydro_32_C"/>
</dbReference>
<dbReference type="Pfam" id="PF08244">
    <property type="entry name" value="Glyco_hydro_32C"/>
    <property type="match status" value="1"/>
</dbReference>
<sequence length="686" mass="73635">MHLIPHPQPSQIASLLALSVSAVLAASVPKLPNCHAHQYPGPRNPSFETGTIEGWEVVSGDAFGSASVSSATSYWDGPFHQVGTSFVLGFAQAGEAAVGELKSSSFRASSVMSFLVGGGYDPANLYVGLVRDKDGKLLLKQTGTNDEALIRIVWDTSKWAGQKVHVVVHDSSTSNSWGHINVDDVRVGCHALGDGNGRTFNVLGQANQPPASSSAACSLFAADALRPQFHYTQYQGWINDPAGLSQWRGHHHLFSQFNPDAPLWGPMYWSHAESVDAVHWRELPVALSPKDASNASDTSGRFTGSAVVDMLHGNKLQLIFTDYTDTAFHPGAVQEVVSVATSRDGIRFDLDSRNPVIAGPPAGAPVFFRDPKVFRDPTDNSWKMAIGSSNGVSGSVQLYRSTDLISWSHVGVLYTGDGSTGNVWECPNFFPLGDKWVLFYGGNALGWYETGTYNGSVFTSEKRGLIDAGPDSYAMQWYQDASGRNLAITWMGNWPSPKWPSRVNGWAGSQSVTRELFLRDDGGLGSRPIAALDKLASGPAKKLGRRRVDSTGLAVGSTTAARLQVAVDLGATVASSFTVSLFKSRSESVLLTYTTANRTLTLDTTNAGYGQAGTWQAVVALSAKNKLTLDIFVDRSSLEVFAGDGTVMTANVWPRYQESKDITIVGHQGTAAFESINLTPLGSSWC</sequence>
<evidence type="ECO:0000259" key="7">
    <source>
        <dbReference type="Pfam" id="PF00251"/>
    </source>
</evidence>
<dbReference type="InterPro" id="IPR013320">
    <property type="entry name" value="ConA-like_dom_sf"/>
</dbReference>
<feature type="domain" description="Glycosyl hydrolase family 32 C-terminal" evidence="8">
    <location>
        <begin position="554"/>
        <end position="678"/>
    </location>
</feature>
<evidence type="ECO:0000313" key="9">
    <source>
        <dbReference type="EMBL" id="KAH7117294.1"/>
    </source>
</evidence>
<evidence type="ECO:0000256" key="5">
    <source>
        <dbReference type="RuleBase" id="RU362110"/>
    </source>
</evidence>
<feature type="chain" id="PRO_5040363814" description="beta-fructofuranosidase" evidence="6">
    <location>
        <begin position="26"/>
        <end position="686"/>
    </location>
</feature>
<evidence type="ECO:0000256" key="3">
    <source>
        <dbReference type="ARBA" id="ARBA00022801"/>
    </source>
</evidence>
<dbReference type="SUPFAM" id="SSF49899">
    <property type="entry name" value="Concanavalin A-like lectins/glucanases"/>
    <property type="match status" value="1"/>
</dbReference>
<reference evidence="9" key="1">
    <citation type="journal article" date="2021" name="Nat. Commun.">
        <title>Genetic determinants of endophytism in the Arabidopsis root mycobiome.</title>
        <authorList>
            <person name="Mesny F."/>
            <person name="Miyauchi S."/>
            <person name="Thiergart T."/>
            <person name="Pickel B."/>
            <person name="Atanasova L."/>
            <person name="Karlsson M."/>
            <person name="Huettel B."/>
            <person name="Barry K.W."/>
            <person name="Haridas S."/>
            <person name="Chen C."/>
            <person name="Bauer D."/>
            <person name="Andreopoulos W."/>
            <person name="Pangilinan J."/>
            <person name="LaButti K."/>
            <person name="Riley R."/>
            <person name="Lipzen A."/>
            <person name="Clum A."/>
            <person name="Drula E."/>
            <person name="Henrissat B."/>
            <person name="Kohler A."/>
            <person name="Grigoriev I.V."/>
            <person name="Martin F.M."/>
            <person name="Hacquard S."/>
        </authorList>
    </citation>
    <scope>NUCLEOTIDE SEQUENCE</scope>
    <source>
        <strain evidence="9">MPI-CAGE-AT-0147</strain>
    </source>
</reference>
<keyword evidence="10" id="KW-1185">Reference proteome</keyword>
<evidence type="ECO:0000313" key="10">
    <source>
        <dbReference type="Proteomes" id="UP000738349"/>
    </source>
</evidence>
<dbReference type="EC" id="3.2.1.26" evidence="2"/>
<dbReference type="SMART" id="SM00640">
    <property type="entry name" value="Glyco_32"/>
    <property type="match status" value="1"/>
</dbReference>
<keyword evidence="6" id="KW-0732">Signal</keyword>
<dbReference type="OrthoDB" id="202537at2759"/>
<dbReference type="PANTHER" id="PTHR43101:SF1">
    <property type="entry name" value="BETA-FRUCTOSIDASE"/>
    <property type="match status" value="1"/>
</dbReference>
<dbReference type="CDD" id="cd08996">
    <property type="entry name" value="GH32_FFase"/>
    <property type="match status" value="1"/>
</dbReference>
<evidence type="ECO:0000256" key="2">
    <source>
        <dbReference type="ARBA" id="ARBA00012758"/>
    </source>
</evidence>
<gene>
    <name evidence="9" type="ORF">EDB81DRAFT_818074</name>
</gene>
<dbReference type="InterPro" id="IPR051214">
    <property type="entry name" value="GH32_Enzymes"/>
</dbReference>
<dbReference type="Gene3D" id="2.115.10.20">
    <property type="entry name" value="Glycosyl hydrolase domain, family 43"/>
    <property type="match status" value="1"/>
</dbReference>
<dbReference type="InterPro" id="IPR001362">
    <property type="entry name" value="Glyco_hydro_32"/>
</dbReference>
<dbReference type="GO" id="GO:0004564">
    <property type="term" value="F:beta-fructofuranosidase activity"/>
    <property type="evidence" value="ECO:0007669"/>
    <property type="project" value="UniProtKB-EC"/>
</dbReference>
<protein>
    <recommendedName>
        <fullName evidence="2">beta-fructofuranosidase</fullName>
        <ecNumber evidence="2">3.2.1.26</ecNumber>
    </recommendedName>
</protein>
<feature type="domain" description="Glycosyl hydrolase family 32 N-terminal" evidence="7">
    <location>
        <begin position="230"/>
        <end position="522"/>
    </location>
</feature>
<keyword evidence="4 5" id="KW-0326">Glycosidase</keyword>
<dbReference type="SUPFAM" id="SSF75005">
    <property type="entry name" value="Arabinanase/levansucrase/invertase"/>
    <property type="match status" value="1"/>
</dbReference>
<evidence type="ECO:0000256" key="6">
    <source>
        <dbReference type="SAM" id="SignalP"/>
    </source>
</evidence>
<dbReference type="AlphaFoldDB" id="A0A9P9DDQ9"/>
<dbReference type="GO" id="GO:0005975">
    <property type="term" value="P:carbohydrate metabolic process"/>
    <property type="evidence" value="ECO:0007669"/>
    <property type="project" value="InterPro"/>
</dbReference>
<dbReference type="Pfam" id="PF00251">
    <property type="entry name" value="Glyco_hydro_32N"/>
    <property type="match status" value="1"/>
</dbReference>
<evidence type="ECO:0000256" key="1">
    <source>
        <dbReference type="ARBA" id="ARBA00009902"/>
    </source>
</evidence>
<dbReference type="Gene3D" id="2.60.120.560">
    <property type="entry name" value="Exo-inulinase, domain 1"/>
    <property type="match status" value="1"/>
</dbReference>
<evidence type="ECO:0000256" key="4">
    <source>
        <dbReference type="ARBA" id="ARBA00023295"/>
    </source>
</evidence>
<accession>A0A9P9DDQ9</accession>
<evidence type="ECO:0000259" key="8">
    <source>
        <dbReference type="Pfam" id="PF08244"/>
    </source>
</evidence>
<dbReference type="Proteomes" id="UP000738349">
    <property type="component" value="Unassembled WGS sequence"/>
</dbReference>
<comment type="caution">
    <text evidence="9">The sequence shown here is derived from an EMBL/GenBank/DDBJ whole genome shotgun (WGS) entry which is preliminary data.</text>
</comment>
<comment type="similarity">
    <text evidence="1 5">Belongs to the glycosyl hydrolase 32 family.</text>
</comment>
<dbReference type="PANTHER" id="PTHR43101">
    <property type="entry name" value="BETA-FRUCTOSIDASE"/>
    <property type="match status" value="1"/>
</dbReference>
<dbReference type="InterPro" id="IPR013148">
    <property type="entry name" value="Glyco_hydro_32_N"/>
</dbReference>
<organism evidence="9 10">
    <name type="scientific">Dactylonectria macrodidyma</name>
    <dbReference type="NCBI Taxonomy" id="307937"/>
    <lineage>
        <taxon>Eukaryota</taxon>
        <taxon>Fungi</taxon>
        <taxon>Dikarya</taxon>
        <taxon>Ascomycota</taxon>
        <taxon>Pezizomycotina</taxon>
        <taxon>Sordariomycetes</taxon>
        <taxon>Hypocreomycetidae</taxon>
        <taxon>Hypocreales</taxon>
        <taxon>Nectriaceae</taxon>
        <taxon>Dactylonectria</taxon>
    </lineage>
</organism>
<name>A0A9P9DDQ9_9HYPO</name>
<dbReference type="EMBL" id="JAGMUV010000028">
    <property type="protein sequence ID" value="KAH7117294.1"/>
    <property type="molecule type" value="Genomic_DNA"/>
</dbReference>
<keyword evidence="3 5" id="KW-0378">Hydrolase</keyword>
<dbReference type="InterPro" id="IPR023296">
    <property type="entry name" value="Glyco_hydro_beta-prop_sf"/>
</dbReference>
<feature type="signal peptide" evidence="6">
    <location>
        <begin position="1"/>
        <end position="25"/>
    </location>
</feature>